<protein>
    <recommendedName>
        <fullName evidence="5">MYND-type domain-containing protein</fullName>
    </recommendedName>
</protein>
<dbReference type="GO" id="GO:0008270">
    <property type="term" value="F:zinc ion binding"/>
    <property type="evidence" value="ECO:0007669"/>
    <property type="project" value="UniProtKB-KW"/>
</dbReference>
<evidence type="ECO:0000256" key="4">
    <source>
        <dbReference type="PROSITE-ProRule" id="PRU00134"/>
    </source>
</evidence>
<keyword evidence="3" id="KW-0862">Zinc</keyword>
<reference evidence="6 7" key="1">
    <citation type="journal article" name="Sci. Rep.">
        <title>Telomere-to-telomere assembled and centromere annotated genomes of the two main subspecies of the button mushroom Agaricus bisporus reveal especially polymorphic chromosome ends.</title>
        <authorList>
            <person name="Sonnenberg A.S.M."/>
            <person name="Sedaghat-Telgerd N."/>
            <person name="Lavrijssen B."/>
            <person name="Ohm R.A."/>
            <person name="Hendrickx P.M."/>
            <person name="Scholtmeijer K."/>
            <person name="Baars J.J.P."/>
            <person name="van Peer A."/>
        </authorList>
    </citation>
    <scope>NUCLEOTIDE SEQUENCE [LARGE SCALE GENOMIC DNA]</scope>
    <source>
        <strain evidence="6 7">H119_p4</strain>
    </source>
</reference>
<evidence type="ECO:0000313" key="7">
    <source>
        <dbReference type="Proteomes" id="UP000629468"/>
    </source>
</evidence>
<dbReference type="SUPFAM" id="SSF144232">
    <property type="entry name" value="HIT/MYND zinc finger-like"/>
    <property type="match status" value="1"/>
</dbReference>
<evidence type="ECO:0000313" key="6">
    <source>
        <dbReference type="EMBL" id="KAF7760789.1"/>
    </source>
</evidence>
<name>A0A8H7C356_AGABI</name>
<feature type="domain" description="MYND-type" evidence="5">
    <location>
        <begin position="143"/>
        <end position="179"/>
    </location>
</feature>
<dbReference type="Gene3D" id="6.10.140.2220">
    <property type="match status" value="1"/>
</dbReference>
<evidence type="ECO:0000259" key="5">
    <source>
        <dbReference type="PROSITE" id="PS50865"/>
    </source>
</evidence>
<proteinExistence type="predicted"/>
<keyword evidence="1" id="KW-0479">Metal-binding</keyword>
<keyword evidence="2 4" id="KW-0863">Zinc-finger</keyword>
<organism evidence="6 7">
    <name type="scientific">Agaricus bisporus var. burnettii</name>
    <dbReference type="NCBI Taxonomy" id="192524"/>
    <lineage>
        <taxon>Eukaryota</taxon>
        <taxon>Fungi</taxon>
        <taxon>Dikarya</taxon>
        <taxon>Basidiomycota</taxon>
        <taxon>Agaricomycotina</taxon>
        <taxon>Agaricomycetes</taxon>
        <taxon>Agaricomycetidae</taxon>
        <taxon>Agaricales</taxon>
        <taxon>Agaricineae</taxon>
        <taxon>Agaricaceae</taxon>
        <taxon>Agaricus</taxon>
    </lineage>
</organism>
<dbReference type="Pfam" id="PF01753">
    <property type="entry name" value="zf-MYND"/>
    <property type="match status" value="1"/>
</dbReference>
<evidence type="ECO:0000256" key="3">
    <source>
        <dbReference type="ARBA" id="ARBA00022833"/>
    </source>
</evidence>
<comment type="caution">
    <text evidence="6">The sequence shown here is derived from an EMBL/GenBank/DDBJ whole genome shotgun (WGS) entry which is preliminary data.</text>
</comment>
<dbReference type="EMBL" id="JABXXO010000014">
    <property type="protein sequence ID" value="KAF7760789.1"/>
    <property type="molecule type" value="Genomic_DNA"/>
</dbReference>
<sequence length="186" mass="21605">MTVYNLDIKDKKLFPNFTQLPYDNDYDVTFYKEDAESGILRPRHHWCFLVEITEIVPWLRPMYYAKDIDGQSVFIAFHTDDRSPHIARECKVGDTMAIMYAQSHGFMDGKIGIRVESHDYVKLFHCSLEKVLNVGEALISKSCHVCDKPARSQCVNCAMKYCSKECQTADWKLRHKEECNIIGRTP</sequence>
<dbReference type="InterPro" id="IPR002893">
    <property type="entry name" value="Znf_MYND"/>
</dbReference>
<dbReference type="AlphaFoldDB" id="A0A8H7C356"/>
<evidence type="ECO:0000256" key="2">
    <source>
        <dbReference type="ARBA" id="ARBA00022771"/>
    </source>
</evidence>
<dbReference type="PROSITE" id="PS50865">
    <property type="entry name" value="ZF_MYND_2"/>
    <property type="match status" value="1"/>
</dbReference>
<gene>
    <name evidence="6" type="ORF">Agabi119p4_10198</name>
</gene>
<accession>A0A8H7C356</accession>
<evidence type="ECO:0000256" key="1">
    <source>
        <dbReference type="ARBA" id="ARBA00022723"/>
    </source>
</evidence>
<dbReference type="Proteomes" id="UP000629468">
    <property type="component" value="Unassembled WGS sequence"/>
</dbReference>